<organism evidence="1 2">
    <name type="scientific">Anopheles albimanus</name>
    <name type="common">New world malaria mosquito</name>
    <dbReference type="NCBI Taxonomy" id="7167"/>
    <lineage>
        <taxon>Eukaryota</taxon>
        <taxon>Metazoa</taxon>
        <taxon>Ecdysozoa</taxon>
        <taxon>Arthropoda</taxon>
        <taxon>Hexapoda</taxon>
        <taxon>Insecta</taxon>
        <taxon>Pterygota</taxon>
        <taxon>Neoptera</taxon>
        <taxon>Endopterygota</taxon>
        <taxon>Diptera</taxon>
        <taxon>Nematocera</taxon>
        <taxon>Culicoidea</taxon>
        <taxon>Culicidae</taxon>
        <taxon>Anophelinae</taxon>
        <taxon>Anopheles</taxon>
    </lineage>
</organism>
<reference evidence="1 2" key="1">
    <citation type="journal article" date="2017" name="G3 (Bethesda)">
        <title>The Physical Genome Mapping of Anopheles albimanus Corrected Scaffold Misassemblies and Identified Interarm Rearrangements in Genus Anopheles.</title>
        <authorList>
            <person name="Artemov G.N."/>
            <person name="Peery A.N."/>
            <person name="Jiang X."/>
            <person name="Tu Z."/>
            <person name="Stegniy V.N."/>
            <person name="Sharakhova M.V."/>
            <person name="Sharakhov I.V."/>
        </authorList>
    </citation>
    <scope>NUCLEOTIDE SEQUENCE [LARGE SCALE GENOMIC DNA]</scope>
    <source>
        <strain evidence="1 2">ALBI9_A</strain>
    </source>
</reference>
<evidence type="ECO:0000313" key="1">
    <source>
        <dbReference type="EnsemblMetazoa" id="AALB003261-PA"/>
    </source>
</evidence>
<dbReference type="EnsemblMetazoa" id="AALB003261-RA">
    <property type="protein sequence ID" value="AALB003261-PA"/>
    <property type="gene ID" value="AALB003261"/>
</dbReference>
<dbReference type="VEuPathDB" id="VectorBase:AALB003261"/>
<evidence type="ECO:0000313" key="2">
    <source>
        <dbReference type="Proteomes" id="UP000069272"/>
    </source>
</evidence>
<reference evidence="1" key="2">
    <citation type="submission" date="2022-08" db="UniProtKB">
        <authorList>
            <consortium name="EnsemblMetazoa"/>
        </authorList>
    </citation>
    <scope>IDENTIFICATION</scope>
    <source>
        <strain evidence="1">STECLA/ALBI9_A</strain>
    </source>
</reference>
<dbReference type="AlphaFoldDB" id="A0A182F9T5"/>
<dbReference type="Proteomes" id="UP000069272">
    <property type="component" value="Chromosome 3L"/>
</dbReference>
<sequence length="96" mass="10357">MREGSVGRLRLVGHCKHLKCAEGCYTAPCAFCQVYVPSIRKLLVTAGDADSDASANRRCRHTAVTTAAIDDATMPKRTEKTPWPGYANAAGKYAAR</sequence>
<accession>A0A182F9T5</accession>
<proteinExistence type="predicted"/>
<name>A0A182F9T5_ANOAL</name>
<protein>
    <submittedName>
        <fullName evidence="1">Uncharacterized protein</fullName>
    </submittedName>
</protein>
<keyword evidence="2" id="KW-1185">Reference proteome</keyword>